<evidence type="ECO:0000313" key="1">
    <source>
        <dbReference type="EMBL" id="CCT76206.1"/>
    </source>
</evidence>
<name>S0EMZ3_GIBF5</name>
<dbReference type="GeneID" id="35407613"/>
<reference evidence="2" key="1">
    <citation type="journal article" date="2013" name="PLoS Pathog.">
        <title>Deciphering the cryptic genome: genome-wide analyses of the rice pathogen Fusarium fujikuroi reveal complex regulation of secondary metabolism and novel metabolites.</title>
        <authorList>
            <person name="Wiemann P."/>
            <person name="Sieber C.M."/>
            <person name="von Bargen K.W."/>
            <person name="Studt L."/>
            <person name="Niehaus E.M."/>
            <person name="Espino J.J."/>
            <person name="Huss K."/>
            <person name="Michielse C.B."/>
            <person name="Albermann S."/>
            <person name="Wagner D."/>
            <person name="Bergner S.V."/>
            <person name="Connolly L.R."/>
            <person name="Fischer A."/>
            <person name="Reuter G."/>
            <person name="Kleigrewe K."/>
            <person name="Bald T."/>
            <person name="Wingfield B.D."/>
            <person name="Ophir R."/>
            <person name="Freeman S."/>
            <person name="Hippler M."/>
            <person name="Smith K.M."/>
            <person name="Brown D.W."/>
            <person name="Proctor R.H."/>
            <person name="Munsterkotter M."/>
            <person name="Freitag M."/>
            <person name="Humpf H.U."/>
            <person name="Guldener U."/>
            <person name="Tudzynski B."/>
        </authorList>
    </citation>
    <scope>NUCLEOTIDE SEQUENCE [LARGE SCALE GENOMIC DNA]</scope>
    <source>
        <strain evidence="2">CBS 195.34 / IMI 58289 / NRRL A-6831</strain>
    </source>
</reference>
<organism evidence="1 2">
    <name type="scientific">Gibberella fujikuroi (strain CBS 195.34 / IMI 58289 / NRRL A-6831)</name>
    <name type="common">Bakanae and foot rot disease fungus</name>
    <name type="synonym">Fusarium fujikuroi</name>
    <dbReference type="NCBI Taxonomy" id="1279085"/>
    <lineage>
        <taxon>Eukaryota</taxon>
        <taxon>Fungi</taxon>
        <taxon>Dikarya</taxon>
        <taxon>Ascomycota</taxon>
        <taxon>Pezizomycotina</taxon>
        <taxon>Sordariomycetes</taxon>
        <taxon>Hypocreomycetidae</taxon>
        <taxon>Hypocreales</taxon>
        <taxon>Nectriaceae</taxon>
        <taxon>Fusarium</taxon>
        <taxon>Fusarium fujikuroi species complex</taxon>
    </lineage>
</organism>
<accession>S0EMZ3</accession>
<proteinExistence type="predicted"/>
<dbReference type="Proteomes" id="UP000016800">
    <property type="component" value="Chromosome XII"/>
</dbReference>
<dbReference type="RefSeq" id="XP_023438252.1">
    <property type="nucleotide sequence ID" value="XM_023571200.1"/>
</dbReference>
<dbReference type="VEuPathDB" id="FungiDB:FFUJ_14161"/>
<sequence length="179" mass="20102">MADGNARTRNDTFDLAIWPFAIMARYGVNPPTMVDIFKDLLVQCRIVPRSSLLPGPIGWYLCRAEFLRCHYKTFAASVTLHHVQYGTPRWKLKDRIQGCTTPSCRHALRAIITTRTGAKVIMVIRDGVKCKMGAQDRVSNCSEAQAVERKVEQRTVDVNRQLAATGRPGTDAVLAEVWE</sequence>
<dbReference type="HOGENOM" id="CLU_1503568_0_0_1"/>
<gene>
    <name evidence="1" type="ORF">FFUJ_14161</name>
</gene>
<dbReference type="EMBL" id="HF679034">
    <property type="protein sequence ID" value="CCT76206.1"/>
    <property type="molecule type" value="Genomic_DNA"/>
</dbReference>
<evidence type="ECO:0000313" key="2">
    <source>
        <dbReference type="Proteomes" id="UP000016800"/>
    </source>
</evidence>
<protein>
    <submittedName>
        <fullName evidence="1">Uncharacterized protein</fullName>
    </submittedName>
</protein>
<keyword evidence="2" id="KW-1185">Reference proteome</keyword>
<dbReference type="AlphaFoldDB" id="S0EMZ3"/>